<evidence type="ECO:0000256" key="3">
    <source>
        <dbReference type="ARBA" id="ARBA00022723"/>
    </source>
</evidence>
<evidence type="ECO:0000256" key="2">
    <source>
        <dbReference type="ARBA" id="ARBA00013081"/>
    </source>
</evidence>
<evidence type="ECO:0000256" key="4">
    <source>
        <dbReference type="ARBA" id="ARBA00022801"/>
    </source>
</evidence>
<feature type="domain" description="Serine-threonine protein phosphatase N-terminal" evidence="7">
    <location>
        <begin position="14"/>
        <end position="61"/>
    </location>
</feature>
<dbReference type="InterPro" id="IPR004843">
    <property type="entry name" value="Calcineurin-like_PHP"/>
</dbReference>
<dbReference type="InterPro" id="IPR029052">
    <property type="entry name" value="Metallo-depent_PP-like"/>
</dbReference>
<organism evidence="8 9">
    <name type="scientific">Gossypium raimondii</name>
    <name type="common">Peruvian cotton</name>
    <name type="synonym">Gossypium klotzschianum subsp. raimondii</name>
    <dbReference type="NCBI Taxonomy" id="29730"/>
    <lineage>
        <taxon>Eukaryota</taxon>
        <taxon>Viridiplantae</taxon>
        <taxon>Streptophyta</taxon>
        <taxon>Embryophyta</taxon>
        <taxon>Tracheophyta</taxon>
        <taxon>Spermatophyta</taxon>
        <taxon>Magnoliopsida</taxon>
        <taxon>eudicotyledons</taxon>
        <taxon>Gunneridae</taxon>
        <taxon>Pentapetalae</taxon>
        <taxon>rosids</taxon>
        <taxon>malvids</taxon>
        <taxon>Malvales</taxon>
        <taxon>Malvaceae</taxon>
        <taxon>Malvoideae</taxon>
        <taxon>Gossypium</taxon>
    </lineage>
</organism>
<dbReference type="Proteomes" id="UP000032304">
    <property type="component" value="Chromosome 9"/>
</dbReference>
<evidence type="ECO:0000259" key="6">
    <source>
        <dbReference type="Pfam" id="PF00149"/>
    </source>
</evidence>
<keyword evidence="4" id="KW-0378">Hydrolase</keyword>
<keyword evidence="9" id="KW-1185">Reference proteome</keyword>
<dbReference type="EMBL" id="CM001748">
    <property type="protein sequence ID" value="KJB53508.1"/>
    <property type="molecule type" value="Genomic_DNA"/>
</dbReference>
<evidence type="ECO:0000313" key="8">
    <source>
        <dbReference type="EMBL" id="KJB53510.1"/>
    </source>
</evidence>
<gene>
    <name evidence="8" type="ORF">B456_009G350700</name>
</gene>
<dbReference type="EMBL" id="CM001748">
    <property type="protein sequence ID" value="KJB53510.1"/>
    <property type="molecule type" value="Genomic_DNA"/>
</dbReference>
<keyword evidence="5" id="KW-0464">Manganese</keyword>
<name>A0A0D2UD66_GOSRA</name>
<evidence type="ECO:0000313" key="9">
    <source>
        <dbReference type="Proteomes" id="UP000032304"/>
    </source>
</evidence>
<dbReference type="InterPro" id="IPR031675">
    <property type="entry name" value="STPPase_N"/>
</dbReference>
<accession>A0A0D2UD66</accession>
<reference evidence="8 9" key="1">
    <citation type="journal article" date="2012" name="Nature">
        <title>Repeated polyploidization of Gossypium genomes and the evolution of spinnable cotton fibres.</title>
        <authorList>
            <person name="Paterson A.H."/>
            <person name="Wendel J.F."/>
            <person name="Gundlach H."/>
            <person name="Guo H."/>
            <person name="Jenkins J."/>
            <person name="Jin D."/>
            <person name="Llewellyn D."/>
            <person name="Showmaker K.C."/>
            <person name="Shu S."/>
            <person name="Udall J."/>
            <person name="Yoo M.J."/>
            <person name="Byers R."/>
            <person name="Chen W."/>
            <person name="Doron-Faigenboim A."/>
            <person name="Duke M.V."/>
            <person name="Gong L."/>
            <person name="Grimwood J."/>
            <person name="Grover C."/>
            <person name="Grupp K."/>
            <person name="Hu G."/>
            <person name="Lee T.H."/>
            <person name="Li J."/>
            <person name="Lin L."/>
            <person name="Liu T."/>
            <person name="Marler B.S."/>
            <person name="Page J.T."/>
            <person name="Roberts A.W."/>
            <person name="Romanel E."/>
            <person name="Sanders W.S."/>
            <person name="Szadkowski E."/>
            <person name="Tan X."/>
            <person name="Tang H."/>
            <person name="Xu C."/>
            <person name="Wang J."/>
            <person name="Wang Z."/>
            <person name="Zhang D."/>
            <person name="Zhang L."/>
            <person name="Ashrafi H."/>
            <person name="Bedon F."/>
            <person name="Bowers J.E."/>
            <person name="Brubaker C.L."/>
            <person name="Chee P.W."/>
            <person name="Das S."/>
            <person name="Gingle A.R."/>
            <person name="Haigler C.H."/>
            <person name="Harker D."/>
            <person name="Hoffmann L.V."/>
            <person name="Hovav R."/>
            <person name="Jones D.C."/>
            <person name="Lemke C."/>
            <person name="Mansoor S."/>
            <person name="ur Rahman M."/>
            <person name="Rainville L.N."/>
            <person name="Rambani A."/>
            <person name="Reddy U.K."/>
            <person name="Rong J.K."/>
            <person name="Saranga Y."/>
            <person name="Scheffler B.E."/>
            <person name="Scheffler J.A."/>
            <person name="Stelly D.M."/>
            <person name="Triplett B.A."/>
            <person name="Van Deynze A."/>
            <person name="Vaslin M.F."/>
            <person name="Waghmare V.N."/>
            <person name="Walford S.A."/>
            <person name="Wright R.J."/>
            <person name="Zaki E.A."/>
            <person name="Zhang T."/>
            <person name="Dennis E.S."/>
            <person name="Mayer K.F."/>
            <person name="Peterson D.G."/>
            <person name="Rokhsar D.S."/>
            <person name="Wang X."/>
            <person name="Schmutz J."/>
        </authorList>
    </citation>
    <scope>NUCLEOTIDE SEQUENCE [LARGE SCALE GENOMIC DNA]</scope>
</reference>
<dbReference type="PANTHER" id="PTHR11668">
    <property type="entry name" value="SERINE/THREONINE PROTEIN PHOSPHATASE"/>
    <property type="match status" value="1"/>
</dbReference>
<dbReference type="EMBL" id="CM001748">
    <property type="protein sequence ID" value="KJB53509.1"/>
    <property type="molecule type" value="Genomic_DNA"/>
</dbReference>
<dbReference type="Gramene" id="KJB53509">
    <property type="protein sequence ID" value="KJB53509"/>
    <property type="gene ID" value="B456_009G350700"/>
</dbReference>
<dbReference type="Gene3D" id="3.60.21.10">
    <property type="match status" value="1"/>
</dbReference>
<dbReference type="GO" id="GO:0005737">
    <property type="term" value="C:cytoplasm"/>
    <property type="evidence" value="ECO:0007669"/>
    <property type="project" value="TreeGrafter"/>
</dbReference>
<evidence type="ECO:0000256" key="5">
    <source>
        <dbReference type="ARBA" id="ARBA00023211"/>
    </source>
</evidence>
<dbReference type="GO" id="GO:0046872">
    <property type="term" value="F:metal ion binding"/>
    <property type="evidence" value="ECO:0007669"/>
    <property type="project" value="UniProtKB-KW"/>
</dbReference>
<dbReference type="Gramene" id="KJB53508">
    <property type="protein sequence ID" value="KJB53508"/>
    <property type="gene ID" value="B456_009G350700"/>
</dbReference>
<dbReference type="GO" id="GO:0005634">
    <property type="term" value="C:nucleus"/>
    <property type="evidence" value="ECO:0007669"/>
    <property type="project" value="TreeGrafter"/>
</dbReference>
<dbReference type="eggNOG" id="KOG0374">
    <property type="taxonomic scope" value="Eukaryota"/>
</dbReference>
<feature type="domain" description="Calcineurin-like phosphoesterase" evidence="6">
    <location>
        <begin position="63"/>
        <end position="94"/>
    </location>
</feature>
<dbReference type="PANTHER" id="PTHR11668:SF490">
    <property type="entry name" value="SERINE_THREONINE-PROTEIN PHOSPHATASE PP1 ISOZYME 4"/>
    <property type="match status" value="1"/>
</dbReference>
<dbReference type="STRING" id="29730.A0A0D2UD66"/>
<dbReference type="GO" id="GO:0004722">
    <property type="term" value="F:protein serine/threonine phosphatase activity"/>
    <property type="evidence" value="ECO:0007669"/>
    <property type="project" value="UniProtKB-EC"/>
</dbReference>
<dbReference type="AlphaFoldDB" id="A0A0D2UD66"/>
<dbReference type="Pfam" id="PF00149">
    <property type="entry name" value="Metallophos"/>
    <property type="match status" value="1"/>
</dbReference>
<dbReference type="OMA" id="HANYFLV"/>
<dbReference type="Pfam" id="PF16891">
    <property type="entry name" value="STPPase_N"/>
    <property type="match status" value="1"/>
</dbReference>
<dbReference type="SUPFAM" id="SSF56300">
    <property type="entry name" value="Metallo-dependent phosphatases"/>
    <property type="match status" value="1"/>
</dbReference>
<evidence type="ECO:0000259" key="7">
    <source>
        <dbReference type="Pfam" id="PF16891"/>
    </source>
</evidence>
<comment type="cofactor">
    <cofactor evidence="1">
        <name>Mn(2+)</name>
        <dbReference type="ChEBI" id="CHEBI:29035"/>
    </cofactor>
</comment>
<dbReference type="EC" id="3.1.3.16" evidence="2"/>
<sequence length="96" mass="10712">MAAATAQGMDPAVLDNIIRWPTEVRSAKPVKQVQLSESEIKQLCVASKDIFVQQPNLLELEAPIKICGDIHGQYSDLLRLFEYGGFPPHANYFLVQ</sequence>
<protein>
    <recommendedName>
        <fullName evidence="2">protein-serine/threonine phosphatase</fullName>
        <ecNumber evidence="2">3.1.3.16</ecNumber>
    </recommendedName>
</protein>
<dbReference type="Gramene" id="KJB53510">
    <property type="protein sequence ID" value="KJB53510"/>
    <property type="gene ID" value="B456_009G350700"/>
</dbReference>
<keyword evidence="3" id="KW-0479">Metal-binding</keyword>
<proteinExistence type="predicted"/>
<dbReference type="InterPro" id="IPR050341">
    <property type="entry name" value="PP1_catalytic_subunit"/>
</dbReference>
<evidence type="ECO:0000256" key="1">
    <source>
        <dbReference type="ARBA" id="ARBA00001936"/>
    </source>
</evidence>